<keyword evidence="11" id="KW-0675">Receptor</keyword>
<comment type="similarity">
    <text evidence="7">Belongs to the TonB-dependent receptor family.</text>
</comment>
<feature type="region of interest" description="Disordered" evidence="8">
    <location>
        <begin position="806"/>
        <end position="827"/>
    </location>
</feature>
<keyword evidence="5 7" id="KW-0472">Membrane</keyword>
<dbReference type="Proteomes" id="UP000284189">
    <property type="component" value="Unassembled WGS sequence"/>
</dbReference>
<keyword evidence="14" id="KW-1185">Reference proteome</keyword>
<evidence type="ECO:0000259" key="9">
    <source>
        <dbReference type="Pfam" id="PF07715"/>
    </source>
</evidence>
<dbReference type="Gene3D" id="2.170.130.10">
    <property type="entry name" value="TonB-dependent receptor, plug domain"/>
    <property type="match status" value="1"/>
</dbReference>
<dbReference type="InterPro" id="IPR012910">
    <property type="entry name" value="Plug_dom"/>
</dbReference>
<dbReference type="RefSeq" id="WP_119641717.1">
    <property type="nucleotide sequence ID" value="NZ_QXFJ01000030.1"/>
</dbReference>
<proteinExistence type="inferred from homology"/>
<reference evidence="12 14" key="2">
    <citation type="submission" date="2019-07" db="EMBL/GenBank/DDBJ databases">
        <title>Draft genome of two Muricauda strains isolated from deep sea.</title>
        <authorList>
            <person name="Sun C."/>
        </authorList>
    </citation>
    <scope>NUCLEOTIDE SEQUENCE [LARGE SCALE GENOMIC DNA]</scope>
    <source>
        <strain evidence="12 14">NH166</strain>
    </source>
</reference>
<dbReference type="PANTHER" id="PTHR40980">
    <property type="entry name" value="PLUG DOMAIN-CONTAINING PROTEIN"/>
    <property type="match status" value="1"/>
</dbReference>
<dbReference type="PROSITE" id="PS52016">
    <property type="entry name" value="TONB_DEPENDENT_REC_3"/>
    <property type="match status" value="1"/>
</dbReference>
<evidence type="ECO:0000313" key="14">
    <source>
        <dbReference type="Proteomes" id="UP000321528"/>
    </source>
</evidence>
<keyword evidence="3 7" id="KW-1134">Transmembrane beta strand</keyword>
<dbReference type="InterPro" id="IPR036942">
    <property type="entry name" value="Beta-barrel_TonB_sf"/>
</dbReference>
<dbReference type="OrthoDB" id="8764943at2"/>
<dbReference type="GO" id="GO:0009279">
    <property type="term" value="C:cell outer membrane"/>
    <property type="evidence" value="ECO:0007669"/>
    <property type="project" value="UniProtKB-SubCell"/>
</dbReference>
<evidence type="ECO:0000313" key="13">
    <source>
        <dbReference type="Proteomes" id="UP000284189"/>
    </source>
</evidence>
<evidence type="ECO:0000256" key="2">
    <source>
        <dbReference type="ARBA" id="ARBA00022448"/>
    </source>
</evidence>
<dbReference type="EMBL" id="VNWL01000029">
    <property type="protein sequence ID" value="TXK00581.1"/>
    <property type="molecule type" value="Genomic_DNA"/>
</dbReference>
<organism evidence="11 13">
    <name type="scientific">Flagellimonas aequoris</name>
    <dbReference type="NCBI Taxonomy" id="2306997"/>
    <lineage>
        <taxon>Bacteria</taxon>
        <taxon>Pseudomonadati</taxon>
        <taxon>Bacteroidota</taxon>
        <taxon>Flavobacteriia</taxon>
        <taxon>Flavobacteriales</taxon>
        <taxon>Flavobacteriaceae</taxon>
        <taxon>Flagellimonas</taxon>
    </lineage>
</organism>
<gene>
    <name evidence="11" type="ORF">D2U88_17050</name>
    <name evidence="12" type="ORF">FQ019_16850</name>
</gene>
<keyword evidence="4 7" id="KW-0812">Transmembrane</keyword>
<dbReference type="AlphaFoldDB" id="A0A418N4V2"/>
<dbReference type="Pfam" id="PF14905">
    <property type="entry name" value="OMP_b-brl_3"/>
    <property type="match status" value="1"/>
</dbReference>
<keyword evidence="2 7" id="KW-0813">Transport</keyword>
<reference evidence="11 13" key="1">
    <citation type="submission" date="2018-08" db="EMBL/GenBank/DDBJ databases">
        <title>Proposal of Muricauda 72 sp.nov. and Muricauda NH166 sp.nov., isolated from seawater.</title>
        <authorList>
            <person name="Cheng H."/>
            <person name="Wu Y.-H."/>
            <person name="Guo L.-L."/>
            <person name="Xu X.-W."/>
        </authorList>
    </citation>
    <scope>NUCLEOTIDE SEQUENCE [LARGE SCALE GENOMIC DNA]</scope>
    <source>
        <strain evidence="11 13">NH166</strain>
    </source>
</reference>
<name>A0A418N4V2_9FLAO</name>
<evidence type="ECO:0000256" key="3">
    <source>
        <dbReference type="ARBA" id="ARBA00022452"/>
    </source>
</evidence>
<dbReference type="InterPro" id="IPR037066">
    <property type="entry name" value="Plug_dom_sf"/>
</dbReference>
<dbReference type="InterPro" id="IPR008969">
    <property type="entry name" value="CarboxyPept-like_regulatory"/>
</dbReference>
<dbReference type="EMBL" id="QXFJ01000030">
    <property type="protein sequence ID" value="RIV68878.1"/>
    <property type="molecule type" value="Genomic_DNA"/>
</dbReference>
<dbReference type="Proteomes" id="UP000321528">
    <property type="component" value="Unassembled WGS sequence"/>
</dbReference>
<evidence type="ECO:0000313" key="11">
    <source>
        <dbReference type="EMBL" id="RIV68878.1"/>
    </source>
</evidence>
<evidence type="ECO:0000256" key="1">
    <source>
        <dbReference type="ARBA" id="ARBA00004571"/>
    </source>
</evidence>
<dbReference type="SUPFAM" id="SSF49464">
    <property type="entry name" value="Carboxypeptidase regulatory domain-like"/>
    <property type="match status" value="1"/>
</dbReference>
<dbReference type="Gene3D" id="2.40.170.20">
    <property type="entry name" value="TonB-dependent receptor, beta-barrel domain"/>
    <property type="match status" value="1"/>
</dbReference>
<evidence type="ECO:0000259" key="10">
    <source>
        <dbReference type="Pfam" id="PF14905"/>
    </source>
</evidence>
<evidence type="ECO:0000256" key="4">
    <source>
        <dbReference type="ARBA" id="ARBA00022692"/>
    </source>
</evidence>
<dbReference type="PANTHER" id="PTHR40980:SF3">
    <property type="entry name" value="TONB-DEPENDENT RECEPTOR-LIKE BETA-BARREL DOMAIN-CONTAINING PROTEIN"/>
    <property type="match status" value="1"/>
</dbReference>
<keyword evidence="6 7" id="KW-0998">Cell outer membrane</keyword>
<protein>
    <submittedName>
        <fullName evidence="11">TonB-dependent receptor</fullName>
    </submittedName>
</protein>
<dbReference type="Pfam" id="PF13620">
    <property type="entry name" value="CarboxypepD_reg"/>
    <property type="match status" value="1"/>
</dbReference>
<dbReference type="Gene3D" id="2.60.40.1120">
    <property type="entry name" value="Carboxypeptidase-like, regulatory domain"/>
    <property type="match status" value="1"/>
</dbReference>
<evidence type="ECO:0000256" key="7">
    <source>
        <dbReference type="PROSITE-ProRule" id="PRU01360"/>
    </source>
</evidence>
<evidence type="ECO:0000256" key="8">
    <source>
        <dbReference type="SAM" id="MobiDB-lite"/>
    </source>
</evidence>
<comment type="subcellular location">
    <subcellularLocation>
        <location evidence="1 7">Cell outer membrane</location>
        <topology evidence="1 7">Multi-pass membrane protein</topology>
    </subcellularLocation>
</comment>
<comment type="caution">
    <text evidence="11">The sequence shown here is derived from an EMBL/GenBank/DDBJ whole genome shotgun (WGS) entry which is preliminary data.</text>
</comment>
<evidence type="ECO:0000256" key="5">
    <source>
        <dbReference type="ARBA" id="ARBA00023136"/>
    </source>
</evidence>
<feature type="domain" description="TonB-dependent receptor plug" evidence="9">
    <location>
        <begin position="146"/>
        <end position="224"/>
    </location>
</feature>
<sequence length="827" mass="93517">MHRIVIPLLLLTLSTIKGQVRQNEQNITISGKVIDAESGQPLEYATFVLQDADNPDKVTGGITDTSGEFSIETAPGKYNIRVEFLSFKTYSLNGQNYTSSTNLGPIRLEADVAQLEAVEVVGERTTVEVRLDKKIYNIGKDITTSGGNVSDALNNIPSVSVDVEGAISLRGNDNVRILINGKPSALAGFGSTDILQQLPADAIEKVEVITSPSARYDAEGTAGILNIVLKKEKTLGINGSVNTTVGVPFNARVTTNFNIRTEKFNIFNTLGYFHRESPGSGLNDNRYFSDASDFDRIIEDRDITRNDDGFNINIGMEYFLTDKSSVTGSFFYRWSDENDVTENDNQRFTDGDLNSRTLRTEDQAQKENSRQFSLNYTNNINDEGHKLTADLQYSYDNEDGLTGIQENNTIPNNDLLALENIYDNQKQDDFLAQIDYVLPMGDAQFEAGYRGNFEKEVNDYQLDTLNQNTGQFETNYDLTNVFTYRENVNALYTQYGNKYGKFSVLLGLRLENTQMKGNVDANIDSEALQEIIGQDVDLNFDKNYLGLFPTVNLIFELSKTQNISVGYNRRINRPRGWFINPFPSRSSRTNVFQGNPDLDPAYANAYDIGYMKRWKKLTLTSSIYYQKETRSFEFIREETGQVTSDGIQIIRSLPINLSTNERIGAEAGVIYSPAKWWRLNSSFNFFTFTSDGEFNGVEYGTTNSSWFARLSSKFTLPAKIELQANSFYMGPRQTAQSDTKGMFSMNLAMSKDVFKDKATVSLNVSDVFNSRKRRSFTETPTFTSDSEFQWRKRQINLSFIYRFNQPKEKNNRRGPQEDGEEERQFEG</sequence>
<evidence type="ECO:0000313" key="12">
    <source>
        <dbReference type="EMBL" id="TXK00581.1"/>
    </source>
</evidence>
<dbReference type="Pfam" id="PF07715">
    <property type="entry name" value="Plug"/>
    <property type="match status" value="1"/>
</dbReference>
<dbReference type="InterPro" id="IPR039426">
    <property type="entry name" value="TonB-dep_rcpt-like"/>
</dbReference>
<accession>A0A418N4V2</accession>
<dbReference type="InterPro" id="IPR041700">
    <property type="entry name" value="OMP_b-brl_3"/>
</dbReference>
<dbReference type="SUPFAM" id="SSF56935">
    <property type="entry name" value="Porins"/>
    <property type="match status" value="1"/>
</dbReference>
<evidence type="ECO:0000256" key="6">
    <source>
        <dbReference type="ARBA" id="ARBA00023237"/>
    </source>
</evidence>
<feature type="domain" description="Outer membrane protein beta-barrel" evidence="10">
    <location>
        <begin position="379"/>
        <end position="801"/>
    </location>
</feature>